<dbReference type="PANTHER" id="PTHR37941:SF1">
    <property type="entry name" value="FUMARASE E-RELATED"/>
    <property type="match status" value="1"/>
</dbReference>
<proteinExistence type="predicted"/>
<dbReference type="AlphaFoldDB" id="A0AAJ0Y833"/>
<protein>
    <submittedName>
        <fullName evidence="1">Transcriptional regulator</fullName>
    </submittedName>
</protein>
<dbReference type="SUPFAM" id="SSF158668">
    <property type="entry name" value="MtlR-like"/>
    <property type="match status" value="1"/>
</dbReference>
<evidence type="ECO:0000313" key="1">
    <source>
        <dbReference type="EMBL" id="ARX34888.1"/>
    </source>
</evidence>
<accession>A0AAJ0Y833</accession>
<dbReference type="RefSeq" id="WP_063108661.1">
    <property type="nucleotide sequence ID" value="NZ_BGKT01000020.1"/>
</dbReference>
<reference evidence="1 2" key="1">
    <citation type="submission" date="2017-05" db="EMBL/GenBank/DDBJ databases">
        <title>Whole genome sequencing of Proteus mirabilis AR_0155.</title>
        <authorList>
            <person name="Conlan S."/>
            <person name="Thomas P.J."/>
            <person name="Mullikin J."/>
            <person name="Frank K.M."/>
            <person name="Segre J.A."/>
        </authorList>
    </citation>
    <scope>NUCLEOTIDE SEQUENCE [LARGE SCALE GENOMIC DNA]</scope>
    <source>
        <strain evidence="1 2">AR_0155</strain>
    </source>
</reference>
<evidence type="ECO:0000313" key="2">
    <source>
        <dbReference type="Proteomes" id="UP000195540"/>
    </source>
</evidence>
<dbReference type="InterPro" id="IPR007761">
    <property type="entry name" value="MtlR-like"/>
</dbReference>
<dbReference type="Gene3D" id="1.20.120.330">
    <property type="entry name" value="Nucleotidyltransferases domain 2"/>
    <property type="match status" value="1"/>
</dbReference>
<organism evidence="1 2">
    <name type="scientific">Proteus mirabilis</name>
    <dbReference type="NCBI Taxonomy" id="584"/>
    <lineage>
        <taxon>Bacteria</taxon>
        <taxon>Pseudomonadati</taxon>
        <taxon>Pseudomonadota</taxon>
        <taxon>Gammaproteobacteria</taxon>
        <taxon>Enterobacterales</taxon>
        <taxon>Morganellaceae</taxon>
        <taxon>Proteus</taxon>
    </lineage>
</organism>
<name>A0AAJ0Y833_PROMI</name>
<dbReference type="EMBL" id="CP021694">
    <property type="protein sequence ID" value="ARX34888.1"/>
    <property type="molecule type" value="Genomic_DNA"/>
</dbReference>
<gene>
    <name evidence="1" type="ORF">AM402_12285</name>
</gene>
<dbReference type="Proteomes" id="UP000195540">
    <property type="component" value="Chromosome"/>
</dbReference>
<dbReference type="InterPro" id="IPR038026">
    <property type="entry name" value="MtlR-like_sf"/>
</dbReference>
<dbReference type="GO" id="GO:0045892">
    <property type="term" value="P:negative regulation of DNA-templated transcription"/>
    <property type="evidence" value="ECO:0007669"/>
    <property type="project" value="TreeGrafter"/>
</dbReference>
<dbReference type="PANTHER" id="PTHR37941">
    <property type="entry name" value="FUMARASE E-RELATED"/>
    <property type="match status" value="1"/>
</dbReference>
<sequence length="175" mass="20239">MNKDPEINELSIFLNELHEESDRGIALLSASIIEDWLSTILKSFLIDNEASKKMLDGFNAPIGTFSAKINMAFSLGLIMENEYKEIEIIRKIRNEFGHSWHGISFKTQKIIDLTNNLPWLGPGDIEQTVKSRFKFCVTILLTDLLWRNRLVSKEKITPKIWGNTTRKHFSKNEEE</sequence>
<dbReference type="Pfam" id="PF05068">
    <property type="entry name" value="MtlR"/>
    <property type="match status" value="1"/>
</dbReference>